<dbReference type="Gramene" id="KMS96246">
    <property type="protein sequence ID" value="KMS96246"/>
    <property type="gene ID" value="BVRB_000530"/>
</dbReference>
<sequence>MEVEIEVVGRHAMLFDDDATAAFVNSKDALIEWNSLSIDRFDVRNLLPNPPASFRTLTGHGSVPPDAHLEPQLDLERYADLPSSSDEPGACCVSLLHISTFSGKVCYLQQVDLLQ</sequence>
<keyword evidence="7" id="KW-1185">Reference proteome</keyword>
<evidence type="ECO:0000313" key="6">
    <source>
        <dbReference type="EMBL" id="KMS96246.1"/>
    </source>
</evidence>
<evidence type="ECO:0000256" key="3">
    <source>
        <dbReference type="ARBA" id="ARBA00022884"/>
    </source>
</evidence>
<dbReference type="EMBL" id="KQ090397">
    <property type="protein sequence ID" value="KMS96246.1"/>
    <property type="molecule type" value="Genomic_DNA"/>
</dbReference>
<dbReference type="GO" id="GO:0003723">
    <property type="term" value="F:RNA binding"/>
    <property type="evidence" value="ECO:0007669"/>
    <property type="project" value="UniProtKB-KW"/>
</dbReference>
<evidence type="ECO:0000256" key="2">
    <source>
        <dbReference type="ARBA" id="ARBA00022737"/>
    </source>
</evidence>
<dbReference type="SMART" id="SM01141">
    <property type="entry name" value="DRY_EERY"/>
    <property type="match status" value="1"/>
</dbReference>
<gene>
    <name evidence="6" type="ORF">BVRB_000530</name>
</gene>
<dbReference type="Pfam" id="PF09750">
    <property type="entry name" value="DRY_EERY"/>
    <property type="match status" value="1"/>
</dbReference>
<evidence type="ECO:0000313" key="7">
    <source>
        <dbReference type="Proteomes" id="UP000035740"/>
    </source>
</evidence>
<evidence type="ECO:0000259" key="5">
    <source>
        <dbReference type="SMART" id="SM01141"/>
    </source>
</evidence>
<dbReference type="InterPro" id="IPR040397">
    <property type="entry name" value="SWAP"/>
</dbReference>
<dbReference type="ExpressionAtlas" id="A0A0J8B5G7">
    <property type="expression patterns" value="baseline"/>
</dbReference>
<accession>A0A0J8B5G7</accession>
<keyword evidence="2" id="KW-0677">Repeat</keyword>
<keyword evidence="3" id="KW-0694">RNA-binding</keyword>
<dbReference type="Proteomes" id="UP000035740">
    <property type="component" value="Unassembled WGS sequence"/>
</dbReference>
<protein>
    <recommendedName>
        <fullName evidence="5">Suppressor of white apricot N-terminal domain-containing protein</fullName>
    </recommendedName>
</protein>
<keyword evidence="1" id="KW-0507">mRNA processing</keyword>
<evidence type="ECO:0000256" key="4">
    <source>
        <dbReference type="ARBA" id="ARBA00023187"/>
    </source>
</evidence>
<feature type="domain" description="Suppressor of white apricot N-terminal" evidence="5">
    <location>
        <begin position="3"/>
        <end position="105"/>
    </location>
</feature>
<reference evidence="6 7" key="1">
    <citation type="journal article" date="2014" name="Nature">
        <title>The genome of the recently domesticated crop plant sugar beet (Beta vulgaris).</title>
        <authorList>
            <person name="Dohm J.C."/>
            <person name="Minoche A.E."/>
            <person name="Holtgrawe D."/>
            <person name="Capella-Gutierrez S."/>
            <person name="Zakrzewski F."/>
            <person name="Tafer H."/>
            <person name="Rupp O."/>
            <person name="Sorensen T.R."/>
            <person name="Stracke R."/>
            <person name="Reinhardt R."/>
            <person name="Goesmann A."/>
            <person name="Kraft T."/>
            <person name="Schulz B."/>
            <person name="Stadler P.F."/>
            <person name="Schmidt T."/>
            <person name="Gabaldon T."/>
            <person name="Lehrach H."/>
            <person name="Weisshaar B."/>
            <person name="Himmelbauer H."/>
        </authorList>
    </citation>
    <scope>NUCLEOTIDE SEQUENCE [LARGE SCALE GENOMIC DNA]</scope>
    <source>
        <tissue evidence="6">Taproot</tissue>
    </source>
</reference>
<keyword evidence="4" id="KW-0508">mRNA splicing</keyword>
<name>A0A0J8B5G7_BETVV</name>
<dbReference type="OrthoDB" id="5836667at2759"/>
<evidence type="ECO:0000256" key="1">
    <source>
        <dbReference type="ARBA" id="ARBA00022664"/>
    </source>
</evidence>
<organism evidence="6 7">
    <name type="scientific">Beta vulgaris subsp. vulgaris</name>
    <name type="common">Beet</name>
    <dbReference type="NCBI Taxonomy" id="3555"/>
    <lineage>
        <taxon>Eukaryota</taxon>
        <taxon>Viridiplantae</taxon>
        <taxon>Streptophyta</taxon>
        <taxon>Embryophyta</taxon>
        <taxon>Tracheophyta</taxon>
        <taxon>Spermatophyta</taxon>
        <taxon>Magnoliopsida</taxon>
        <taxon>eudicotyledons</taxon>
        <taxon>Gunneridae</taxon>
        <taxon>Pentapetalae</taxon>
        <taxon>Caryophyllales</taxon>
        <taxon>Chenopodiaceae</taxon>
        <taxon>Betoideae</taxon>
        <taxon>Beta</taxon>
    </lineage>
</organism>
<dbReference type="PANTHER" id="PTHR13161">
    <property type="entry name" value="SPLICING FACTOR SUPPRESSOR OF WHITE APRICOT"/>
    <property type="match status" value="1"/>
</dbReference>
<dbReference type="AlphaFoldDB" id="A0A0J8B5G7"/>
<proteinExistence type="predicted"/>
<dbReference type="InterPro" id="IPR019147">
    <property type="entry name" value="SWAP_N_domain"/>
</dbReference>
<dbReference type="PANTHER" id="PTHR13161:SF15">
    <property type="entry name" value="SPLICING FACTOR, SUPPRESSOR OF WHITE-APRICOT HOMOLOG"/>
    <property type="match status" value="1"/>
</dbReference>
<dbReference type="GO" id="GO:0000395">
    <property type="term" value="P:mRNA 5'-splice site recognition"/>
    <property type="evidence" value="ECO:0007669"/>
    <property type="project" value="TreeGrafter"/>
</dbReference>